<feature type="domain" description="DUF5916" evidence="1">
    <location>
        <begin position="75"/>
        <end position="171"/>
    </location>
</feature>
<proteinExistence type="predicted"/>
<dbReference type="Pfam" id="PF19313">
    <property type="entry name" value="DUF5916"/>
    <property type="match status" value="1"/>
</dbReference>
<sequence length="257" mass="28905">QDNGYSAEIVIPFSELQFPKNNIQKWKIGFIRKSYEPGLETVFSSFKTLPKETCYACQADEIVEFGAPDEVNRNYFYPYIFLNQNGDRPVKDFKLQNPDYEIGITGLYDLSKSSSIEFTINPDFSQVESDVPMIMANQTFAMSYPEKRTFFLEGAELLKSDLMTVYTRSITNPLGAIKYINQGKTSSSYFLQATDTDSPYLAAGDYQSYKGNAGKSKITIGRYKKNLGNKSHIGLIATNRDYHAGGSGSLVEFDSLI</sequence>
<evidence type="ECO:0000259" key="1">
    <source>
        <dbReference type="Pfam" id="PF19313"/>
    </source>
</evidence>
<feature type="non-terminal residue" evidence="2">
    <location>
        <position position="1"/>
    </location>
</feature>
<feature type="non-terminal residue" evidence="2">
    <location>
        <position position="257"/>
    </location>
</feature>
<dbReference type="EMBL" id="UINC01184138">
    <property type="protein sequence ID" value="SVD95213.1"/>
    <property type="molecule type" value="Genomic_DNA"/>
</dbReference>
<dbReference type="AlphaFoldDB" id="A0A382ZIF0"/>
<accession>A0A382ZIF0</accession>
<evidence type="ECO:0000313" key="2">
    <source>
        <dbReference type="EMBL" id="SVD95213.1"/>
    </source>
</evidence>
<reference evidence="2" key="1">
    <citation type="submission" date="2018-05" db="EMBL/GenBank/DDBJ databases">
        <authorList>
            <person name="Lanie J.A."/>
            <person name="Ng W.-L."/>
            <person name="Kazmierczak K.M."/>
            <person name="Andrzejewski T.M."/>
            <person name="Davidsen T.M."/>
            <person name="Wayne K.J."/>
            <person name="Tettelin H."/>
            <person name="Glass J.I."/>
            <person name="Rusch D."/>
            <person name="Podicherti R."/>
            <person name="Tsui H.-C.T."/>
            <person name="Winkler M.E."/>
        </authorList>
    </citation>
    <scope>NUCLEOTIDE SEQUENCE</scope>
</reference>
<name>A0A382ZIF0_9ZZZZ</name>
<gene>
    <name evidence="2" type="ORF">METZ01_LOCUS448067</name>
</gene>
<organism evidence="2">
    <name type="scientific">marine metagenome</name>
    <dbReference type="NCBI Taxonomy" id="408172"/>
    <lineage>
        <taxon>unclassified sequences</taxon>
        <taxon>metagenomes</taxon>
        <taxon>ecological metagenomes</taxon>
    </lineage>
</organism>
<protein>
    <recommendedName>
        <fullName evidence="1">DUF5916 domain-containing protein</fullName>
    </recommendedName>
</protein>
<dbReference type="InterPro" id="IPR045670">
    <property type="entry name" value="DUF5916"/>
</dbReference>